<accession>A0A2P8CLV1</accession>
<keyword evidence="1" id="KW-0805">Transcription regulation</keyword>
<dbReference type="SUPFAM" id="SSF48008">
    <property type="entry name" value="GntR ligand-binding domain-like"/>
    <property type="match status" value="1"/>
</dbReference>
<dbReference type="InterPro" id="IPR011711">
    <property type="entry name" value="GntR_C"/>
</dbReference>
<evidence type="ECO:0000313" key="5">
    <source>
        <dbReference type="EMBL" id="PSK85942.1"/>
    </source>
</evidence>
<protein>
    <submittedName>
        <fullName evidence="5">DNA-binding GntR family transcriptional regulator</fullName>
    </submittedName>
</protein>
<name>A0A2P8CLV1_9ACTN</name>
<dbReference type="PANTHER" id="PTHR43537">
    <property type="entry name" value="TRANSCRIPTIONAL REGULATOR, GNTR FAMILY"/>
    <property type="match status" value="1"/>
</dbReference>
<evidence type="ECO:0000313" key="6">
    <source>
        <dbReference type="Proteomes" id="UP000240542"/>
    </source>
</evidence>
<keyword evidence="2 5" id="KW-0238">DNA-binding</keyword>
<evidence type="ECO:0000259" key="4">
    <source>
        <dbReference type="PROSITE" id="PS50949"/>
    </source>
</evidence>
<dbReference type="InterPro" id="IPR008920">
    <property type="entry name" value="TF_FadR/GntR_C"/>
</dbReference>
<proteinExistence type="predicted"/>
<dbReference type="SMART" id="SM00895">
    <property type="entry name" value="FCD"/>
    <property type="match status" value="1"/>
</dbReference>
<dbReference type="SMART" id="SM00345">
    <property type="entry name" value="HTH_GNTR"/>
    <property type="match status" value="1"/>
</dbReference>
<sequence length="209" mass="23596">MRADVYDRLREDIVTGRLETGAPLTELALADRYGVSRTPIREALRRLLQDGLVERFERGMRVRGRSPEEILEIYGVRVVLEGCAARAAAENRSELDLVRIRRAATAMTETDVSDPYAMAAANRAFHEMVWAAAHNNTLLDLLSRLNDHLARYPATTLTSAGRWESAQREHEELVAAIEERRADDAASAAERHMTAARDIRLRMYAEDVH</sequence>
<dbReference type="EMBL" id="PYGA01000037">
    <property type="protein sequence ID" value="PSK85942.1"/>
    <property type="molecule type" value="Genomic_DNA"/>
</dbReference>
<dbReference type="PRINTS" id="PR00035">
    <property type="entry name" value="HTHGNTR"/>
</dbReference>
<dbReference type="GO" id="GO:0003677">
    <property type="term" value="F:DNA binding"/>
    <property type="evidence" value="ECO:0007669"/>
    <property type="project" value="UniProtKB-KW"/>
</dbReference>
<keyword evidence="3" id="KW-0804">Transcription</keyword>
<dbReference type="Proteomes" id="UP000240542">
    <property type="component" value="Unassembled WGS sequence"/>
</dbReference>
<organism evidence="5 6">
    <name type="scientific">Murinocardiopsis flavida</name>
    <dbReference type="NCBI Taxonomy" id="645275"/>
    <lineage>
        <taxon>Bacteria</taxon>
        <taxon>Bacillati</taxon>
        <taxon>Actinomycetota</taxon>
        <taxon>Actinomycetes</taxon>
        <taxon>Streptosporangiales</taxon>
        <taxon>Nocardiopsidaceae</taxon>
        <taxon>Murinocardiopsis</taxon>
    </lineage>
</organism>
<dbReference type="InterPro" id="IPR036388">
    <property type="entry name" value="WH-like_DNA-bd_sf"/>
</dbReference>
<dbReference type="SUPFAM" id="SSF46785">
    <property type="entry name" value="Winged helix' DNA-binding domain"/>
    <property type="match status" value="1"/>
</dbReference>
<dbReference type="PROSITE" id="PS50949">
    <property type="entry name" value="HTH_GNTR"/>
    <property type="match status" value="1"/>
</dbReference>
<dbReference type="PANTHER" id="PTHR43537:SF24">
    <property type="entry name" value="GLUCONATE OPERON TRANSCRIPTIONAL REPRESSOR"/>
    <property type="match status" value="1"/>
</dbReference>
<dbReference type="CDD" id="cd07377">
    <property type="entry name" value="WHTH_GntR"/>
    <property type="match status" value="1"/>
</dbReference>
<dbReference type="Gene3D" id="1.10.10.10">
    <property type="entry name" value="Winged helix-like DNA-binding domain superfamily/Winged helix DNA-binding domain"/>
    <property type="match status" value="1"/>
</dbReference>
<dbReference type="Gene3D" id="1.20.120.530">
    <property type="entry name" value="GntR ligand-binding domain-like"/>
    <property type="match status" value="1"/>
</dbReference>
<dbReference type="RefSeq" id="WP_211301561.1">
    <property type="nucleotide sequence ID" value="NZ_PYGA01000037.1"/>
</dbReference>
<evidence type="ECO:0000256" key="3">
    <source>
        <dbReference type="ARBA" id="ARBA00023163"/>
    </source>
</evidence>
<dbReference type="GO" id="GO:0003700">
    <property type="term" value="F:DNA-binding transcription factor activity"/>
    <property type="evidence" value="ECO:0007669"/>
    <property type="project" value="InterPro"/>
</dbReference>
<keyword evidence="6" id="KW-1185">Reference proteome</keyword>
<dbReference type="InterPro" id="IPR000524">
    <property type="entry name" value="Tscrpt_reg_HTH_GntR"/>
</dbReference>
<comment type="caution">
    <text evidence="5">The sequence shown here is derived from an EMBL/GenBank/DDBJ whole genome shotgun (WGS) entry which is preliminary data.</text>
</comment>
<reference evidence="5 6" key="1">
    <citation type="submission" date="2018-03" db="EMBL/GenBank/DDBJ databases">
        <title>Genomic Encyclopedia of Archaeal and Bacterial Type Strains, Phase II (KMG-II): from individual species to whole genera.</title>
        <authorList>
            <person name="Goeker M."/>
        </authorList>
    </citation>
    <scope>NUCLEOTIDE SEQUENCE [LARGE SCALE GENOMIC DNA]</scope>
    <source>
        <strain evidence="5 6">DSM 45312</strain>
    </source>
</reference>
<dbReference type="Pfam" id="PF07729">
    <property type="entry name" value="FCD"/>
    <property type="match status" value="1"/>
</dbReference>
<dbReference type="Pfam" id="PF00392">
    <property type="entry name" value="GntR"/>
    <property type="match status" value="1"/>
</dbReference>
<dbReference type="AlphaFoldDB" id="A0A2P8CLV1"/>
<dbReference type="InterPro" id="IPR036390">
    <property type="entry name" value="WH_DNA-bd_sf"/>
</dbReference>
<evidence type="ECO:0000256" key="2">
    <source>
        <dbReference type="ARBA" id="ARBA00023125"/>
    </source>
</evidence>
<evidence type="ECO:0000256" key="1">
    <source>
        <dbReference type="ARBA" id="ARBA00023015"/>
    </source>
</evidence>
<feature type="domain" description="HTH gntR-type" evidence="4">
    <location>
        <begin position="1"/>
        <end position="65"/>
    </location>
</feature>
<gene>
    <name evidence="5" type="ORF">CLV63_1371</name>
</gene>